<proteinExistence type="predicted"/>
<keyword evidence="4" id="KW-0813">Transport</keyword>
<comment type="caution">
    <text evidence="4">The sequence shown here is derived from an EMBL/GenBank/DDBJ whole genome shotgun (WGS) entry which is preliminary data.</text>
</comment>
<evidence type="ECO:0000256" key="1">
    <source>
        <dbReference type="SAM" id="Coils"/>
    </source>
</evidence>
<evidence type="ECO:0000313" key="5">
    <source>
        <dbReference type="Proteomes" id="UP001597474"/>
    </source>
</evidence>
<evidence type="ECO:0000313" key="4">
    <source>
        <dbReference type="EMBL" id="MFD2741469.1"/>
    </source>
</evidence>
<keyword evidence="5" id="KW-1185">Reference proteome</keyword>
<evidence type="ECO:0000256" key="3">
    <source>
        <dbReference type="SAM" id="Phobius"/>
    </source>
</evidence>
<sequence length="401" mass="44707">MKDASDTPASAETSGDKLKTAPDTPLRGPAPAARMRRRHLLLILSFVLWVLAPVSFSAWYLYGVAKDQYASHVGFSVRKEEVGSAIELLGGITELSGSSSSDTDILYEFIQSQQIVRLVDEKLDLTRIYHRPEDPIFSLGEDTRIEALADYWNRMIKVFYDSASGLIEVRVLAFDAQDAQDIALTLFDESSRMINELSAIARADAMSYAVEELDRAVERLKETRQAKIAFQNRTQIVDPSADIQGQMGLLNTLQSQLAATGIELRLLLDNSTPEGDPRVQQARRRIAAIEGLIEQERDKFGGAGSVVDSKDAYSELLGEFEALQVDLEFAQKSYLSAQAARDVAFAEAQRKSRYLAMHVAPTLAETPQYPRRLVLLGMLAALAFISWAIMVMIYYSLRDRR</sequence>
<dbReference type="Proteomes" id="UP001597474">
    <property type="component" value="Unassembled WGS sequence"/>
</dbReference>
<dbReference type="PANTHER" id="PTHR32309:SF13">
    <property type="entry name" value="FERRIC ENTEROBACTIN TRANSPORT PROTEIN FEPE"/>
    <property type="match status" value="1"/>
</dbReference>
<protein>
    <submittedName>
        <fullName evidence="4">Sugar transporter</fullName>
    </submittedName>
</protein>
<feature type="transmembrane region" description="Helical" evidence="3">
    <location>
        <begin position="373"/>
        <end position="397"/>
    </location>
</feature>
<feature type="region of interest" description="Disordered" evidence="2">
    <location>
        <begin position="1"/>
        <end position="30"/>
    </location>
</feature>
<dbReference type="RefSeq" id="WP_386375896.1">
    <property type="nucleotide sequence ID" value="NZ_JBHUMP010000026.1"/>
</dbReference>
<gene>
    <name evidence="4" type="ORF">ACFSUD_18000</name>
</gene>
<feature type="coiled-coil region" evidence="1">
    <location>
        <begin position="203"/>
        <end position="233"/>
    </location>
</feature>
<keyword evidence="1" id="KW-0175">Coiled coil</keyword>
<dbReference type="EMBL" id="JBHUMP010000026">
    <property type="protein sequence ID" value="MFD2741469.1"/>
    <property type="molecule type" value="Genomic_DNA"/>
</dbReference>
<organism evidence="4 5">
    <name type="scientific">Sulfitobacter aestuarii</name>
    <dbReference type="NCBI Taxonomy" id="2161676"/>
    <lineage>
        <taxon>Bacteria</taxon>
        <taxon>Pseudomonadati</taxon>
        <taxon>Pseudomonadota</taxon>
        <taxon>Alphaproteobacteria</taxon>
        <taxon>Rhodobacterales</taxon>
        <taxon>Roseobacteraceae</taxon>
        <taxon>Sulfitobacter</taxon>
    </lineage>
</organism>
<keyword evidence="3" id="KW-0472">Membrane</keyword>
<name>A0ABW5U6I6_9RHOB</name>
<feature type="transmembrane region" description="Helical" evidence="3">
    <location>
        <begin position="40"/>
        <end position="62"/>
    </location>
</feature>
<reference evidence="5" key="1">
    <citation type="journal article" date="2019" name="Int. J. Syst. Evol. Microbiol.">
        <title>The Global Catalogue of Microorganisms (GCM) 10K type strain sequencing project: providing services to taxonomists for standard genome sequencing and annotation.</title>
        <authorList>
            <consortium name="The Broad Institute Genomics Platform"/>
            <consortium name="The Broad Institute Genome Sequencing Center for Infectious Disease"/>
            <person name="Wu L."/>
            <person name="Ma J."/>
        </authorList>
    </citation>
    <scope>NUCLEOTIDE SEQUENCE [LARGE SCALE GENOMIC DNA]</scope>
    <source>
        <strain evidence="5">TISTR 2562</strain>
    </source>
</reference>
<keyword evidence="3" id="KW-1133">Transmembrane helix</keyword>
<keyword evidence="3" id="KW-0812">Transmembrane</keyword>
<dbReference type="PANTHER" id="PTHR32309">
    <property type="entry name" value="TYROSINE-PROTEIN KINASE"/>
    <property type="match status" value="1"/>
</dbReference>
<dbReference type="InterPro" id="IPR050445">
    <property type="entry name" value="Bact_polysacc_biosynth/exp"/>
</dbReference>
<keyword evidence="4" id="KW-0762">Sugar transport</keyword>
<accession>A0ABW5U6I6</accession>
<evidence type="ECO:0000256" key="2">
    <source>
        <dbReference type="SAM" id="MobiDB-lite"/>
    </source>
</evidence>